<dbReference type="STRING" id="441119.SAMN04488047_101251"/>
<gene>
    <name evidence="2" type="ORF">SAMN04488047_101251</name>
</gene>
<protein>
    <submittedName>
        <fullName evidence="2">Heme-degrading monooxygenase HmoA</fullName>
    </submittedName>
</protein>
<evidence type="ECO:0000259" key="1">
    <source>
        <dbReference type="PROSITE" id="PS51725"/>
    </source>
</evidence>
<reference evidence="2 3" key="1">
    <citation type="submission" date="2016-10" db="EMBL/GenBank/DDBJ databases">
        <authorList>
            <person name="de Groot N.N."/>
        </authorList>
    </citation>
    <scope>NUCLEOTIDE SEQUENCE [LARGE SCALE GENOMIC DNA]</scope>
    <source>
        <strain evidence="2 3">DSM 19547</strain>
    </source>
</reference>
<dbReference type="PANTHER" id="PTHR34474">
    <property type="entry name" value="SIGNAL TRANSDUCTION PROTEIN TRAP"/>
    <property type="match status" value="1"/>
</dbReference>
<dbReference type="AlphaFoldDB" id="A0A1I5KPZ8"/>
<keyword evidence="3" id="KW-1185">Reference proteome</keyword>
<evidence type="ECO:0000313" key="3">
    <source>
        <dbReference type="Proteomes" id="UP000199356"/>
    </source>
</evidence>
<dbReference type="InterPro" id="IPR007138">
    <property type="entry name" value="ABM_dom"/>
</dbReference>
<dbReference type="Pfam" id="PF03992">
    <property type="entry name" value="ABM"/>
    <property type="match status" value="1"/>
</dbReference>
<dbReference type="InterPro" id="IPR011008">
    <property type="entry name" value="Dimeric_a/b-barrel"/>
</dbReference>
<dbReference type="RefSeq" id="WP_093417741.1">
    <property type="nucleotide sequence ID" value="NZ_FOXA01000001.1"/>
</dbReference>
<keyword evidence="2" id="KW-0560">Oxidoreductase</keyword>
<proteinExistence type="predicted"/>
<feature type="domain" description="ABM" evidence="1">
    <location>
        <begin position="2"/>
        <end position="95"/>
    </location>
</feature>
<name>A0A1I5KPZ8_9RHOB</name>
<dbReference type="EMBL" id="FOXA01000001">
    <property type="protein sequence ID" value="SFO87078.1"/>
    <property type="molecule type" value="Genomic_DNA"/>
</dbReference>
<dbReference type="Proteomes" id="UP000199356">
    <property type="component" value="Unassembled WGS sequence"/>
</dbReference>
<dbReference type="Gene3D" id="3.30.70.100">
    <property type="match status" value="1"/>
</dbReference>
<dbReference type="InterPro" id="IPR050404">
    <property type="entry name" value="Heme-degrading_MO"/>
</dbReference>
<dbReference type="PANTHER" id="PTHR34474:SF2">
    <property type="entry name" value="SIGNAL TRANSDUCTION PROTEIN TRAP"/>
    <property type="match status" value="1"/>
</dbReference>
<evidence type="ECO:0000313" key="2">
    <source>
        <dbReference type="EMBL" id="SFO87078.1"/>
    </source>
</evidence>
<dbReference type="PROSITE" id="PS51725">
    <property type="entry name" value="ABM"/>
    <property type="match status" value="1"/>
</dbReference>
<dbReference type="OrthoDB" id="9798115at2"/>
<keyword evidence="2" id="KW-0503">Monooxygenase</keyword>
<dbReference type="SUPFAM" id="SSF54909">
    <property type="entry name" value="Dimeric alpha+beta barrel"/>
    <property type="match status" value="1"/>
</dbReference>
<sequence>MYLTMNRFKVKLGEEATFEEVWANRDSQLKDVPGFLEFHLMKGPEAEGYRLYASHTTWVSEQAFTDWTRSEAFRKAHAGAGGHKDIYLGPPELEIFESVQRVTRG</sequence>
<organism evidence="2 3">
    <name type="scientific">Tranquillimonas alkanivorans</name>
    <dbReference type="NCBI Taxonomy" id="441119"/>
    <lineage>
        <taxon>Bacteria</taxon>
        <taxon>Pseudomonadati</taxon>
        <taxon>Pseudomonadota</taxon>
        <taxon>Alphaproteobacteria</taxon>
        <taxon>Rhodobacterales</taxon>
        <taxon>Roseobacteraceae</taxon>
        <taxon>Tranquillimonas</taxon>
    </lineage>
</organism>
<accession>A0A1I5KPZ8</accession>
<dbReference type="GO" id="GO:0004497">
    <property type="term" value="F:monooxygenase activity"/>
    <property type="evidence" value="ECO:0007669"/>
    <property type="project" value="UniProtKB-KW"/>
</dbReference>